<dbReference type="InterPro" id="IPR036890">
    <property type="entry name" value="HATPase_C_sf"/>
</dbReference>
<dbReference type="Pfam" id="PF06580">
    <property type="entry name" value="His_kinase"/>
    <property type="match status" value="1"/>
</dbReference>
<gene>
    <name evidence="3" type="ORF">BGX16_1380</name>
</gene>
<dbReference type="InterPro" id="IPR050640">
    <property type="entry name" value="Bact_2-comp_sensor_kinase"/>
</dbReference>
<dbReference type="RefSeq" id="WP_100425382.1">
    <property type="nucleotide sequence ID" value="NZ_JAXFBG010000130.1"/>
</dbReference>
<proteinExistence type="predicted"/>
<dbReference type="SUPFAM" id="SSF55874">
    <property type="entry name" value="ATPase domain of HSP90 chaperone/DNA topoisomerase II/histidine kinase"/>
    <property type="match status" value="1"/>
</dbReference>
<keyword evidence="1" id="KW-1133">Transmembrane helix</keyword>
<evidence type="ECO:0000313" key="4">
    <source>
        <dbReference type="Proteomes" id="UP000231134"/>
    </source>
</evidence>
<dbReference type="Gene3D" id="3.30.565.10">
    <property type="entry name" value="Histidine kinase-like ATPase, C-terminal domain"/>
    <property type="match status" value="1"/>
</dbReference>
<protein>
    <submittedName>
        <fullName evidence="3">Histidine kinase</fullName>
    </submittedName>
</protein>
<dbReference type="GO" id="GO:0016020">
    <property type="term" value="C:membrane"/>
    <property type="evidence" value="ECO:0007669"/>
    <property type="project" value="InterPro"/>
</dbReference>
<keyword evidence="3" id="KW-0418">Kinase</keyword>
<dbReference type="PANTHER" id="PTHR34220:SF7">
    <property type="entry name" value="SENSOR HISTIDINE KINASE YPDA"/>
    <property type="match status" value="1"/>
</dbReference>
<feature type="transmembrane region" description="Helical" evidence="1">
    <location>
        <begin position="42"/>
        <end position="61"/>
    </location>
</feature>
<name>A0A2M9A6S1_9BACT</name>
<comment type="caution">
    <text evidence="3">The sequence shown here is derived from an EMBL/GenBank/DDBJ whole genome shotgun (WGS) entry which is preliminary data.</text>
</comment>
<dbReference type="GO" id="GO:0000155">
    <property type="term" value="F:phosphorelay sensor kinase activity"/>
    <property type="evidence" value="ECO:0007669"/>
    <property type="project" value="InterPro"/>
</dbReference>
<dbReference type="InterPro" id="IPR010559">
    <property type="entry name" value="Sig_transdc_His_kin_internal"/>
</dbReference>
<evidence type="ECO:0000313" key="3">
    <source>
        <dbReference type="EMBL" id="PJJ41414.1"/>
    </source>
</evidence>
<keyword evidence="3" id="KW-0808">Transferase</keyword>
<feature type="transmembrane region" description="Helical" evidence="1">
    <location>
        <begin position="73"/>
        <end position="94"/>
    </location>
</feature>
<evidence type="ECO:0000256" key="1">
    <source>
        <dbReference type="SAM" id="Phobius"/>
    </source>
</evidence>
<dbReference type="OrthoDB" id="9809908at2"/>
<evidence type="ECO:0000259" key="2">
    <source>
        <dbReference type="Pfam" id="PF06580"/>
    </source>
</evidence>
<feature type="transmembrane region" description="Helical" evidence="1">
    <location>
        <begin position="149"/>
        <end position="170"/>
    </location>
</feature>
<sequence length="410" mass="46406">MSDSISIEKLNATDTSIVSSLGMPLGRIPKSLLKENSISEKWIRVMMGIFFLSIGLVAAASTIDKGEYSWKAYVVPMVVTVNFLCGFFLNQRILVPRFYFARRIKLFVFFNFLFTIASILIRDIAIYLMGTGAGCVYEVLGTGRSFLTILSIFGIFIVVTGINCVFNVMVRLEGIRMQESYIRKLQENFMLQADLTFLKQQLSPHFLFNTLNNITALVDIDPKLAQKSMVRLSSLLRQVLQETQKRSVAIETEVDILQKYCELEKLRFGSNVEFSFDVRLEHPEKNVSPLLMMPLVENAIKYGVHPSQKSRIAISISEKEDVLHCHVENTIVPKASSTHVKSGIGLANLQRRLEVCYPNRYQYLAKKENGVYIADLQISVKDTPLSFAQTMDHAERVFNSVDGFEKAVHG</sequence>
<keyword evidence="1" id="KW-0812">Transmembrane</keyword>
<keyword evidence="4" id="KW-1185">Reference proteome</keyword>
<reference evidence="3 4" key="1">
    <citation type="submission" date="2017-11" db="EMBL/GenBank/DDBJ databases">
        <title>Animal gut microbial communities from fecal samples from Wisconsin, USA.</title>
        <authorList>
            <person name="Neumann A."/>
        </authorList>
    </citation>
    <scope>NUCLEOTIDE SEQUENCE [LARGE SCALE GENOMIC DNA]</scope>
    <source>
        <strain evidence="3 4">UWS3</strain>
    </source>
</reference>
<keyword evidence="1" id="KW-0472">Membrane</keyword>
<dbReference type="Proteomes" id="UP000231134">
    <property type="component" value="Unassembled WGS sequence"/>
</dbReference>
<organism evidence="3 4">
    <name type="scientific">Hallerella succinigenes</name>
    <dbReference type="NCBI Taxonomy" id="1896222"/>
    <lineage>
        <taxon>Bacteria</taxon>
        <taxon>Pseudomonadati</taxon>
        <taxon>Fibrobacterota</taxon>
        <taxon>Fibrobacteria</taxon>
        <taxon>Fibrobacterales</taxon>
        <taxon>Fibrobacteraceae</taxon>
        <taxon>Hallerella</taxon>
    </lineage>
</organism>
<feature type="transmembrane region" description="Helical" evidence="1">
    <location>
        <begin position="106"/>
        <end position="129"/>
    </location>
</feature>
<accession>A0A2M9A6S1</accession>
<dbReference type="AlphaFoldDB" id="A0A2M9A6S1"/>
<feature type="domain" description="Signal transduction histidine kinase internal region" evidence="2">
    <location>
        <begin position="193"/>
        <end position="271"/>
    </location>
</feature>
<dbReference type="EMBL" id="PGEX01000001">
    <property type="protein sequence ID" value="PJJ41414.1"/>
    <property type="molecule type" value="Genomic_DNA"/>
</dbReference>
<dbReference type="PANTHER" id="PTHR34220">
    <property type="entry name" value="SENSOR HISTIDINE KINASE YPDA"/>
    <property type="match status" value="1"/>
</dbReference>